<dbReference type="GO" id="GO:0039706">
    <property type="term" value="F:co-receptor binding"/>
    <property type="evidence" value="ECO:0007669"/>
    <property type="project" value="TreeGrafter"/>
</dbReference>
<reference evidence="5" key="3">
    <citation type="submission" date="2025-09" db="UniProtKB">
        <authorList>
            <consortium name="Ensembl"/>
        </authorList>
    </citation>
    <scope>IDENTIFICATION</scope>
</reference>
<dbReference type="InterPro" id="IPR039863">
    <property type="entry name" value="DKK1-4"/>
</dbReference>
<keyword evidence="4" id="KW-1133">Transmembrane helix</keyword>
<dbReference type="HOGENOM" id="CLU_058832_0_0_1"/>
<dbReference type="Proteomes" id="UP000007875">
    <property type="component" value="Unassembled WGS sequence"/>
</dbReference>
<dbReference type="eggNOG" id="KOG1218">
    <property type="taxonomic scope" value="Eukaryota"/>
</dbReference>
<keyword evidence="3" id="KW-0732">Signal</keyword>
<dbReference type="OMA" id="HQAMCVF"/>
<evidence type="ECO:0000256" key="4">
    <source>
        <dbReference type="SAM" id="Phobius"/>
    </source>
</evidence>
<organism evidence="5 6">
    <name type="scientific">Ciona savignyi</name>
    <name type="common">Pacific transparent sea squirt</name>
    <dbReference type="NCBI Taxonomy" id="51511"/>
    <lineage>
        <taxon>Eukaryota</taxon>
        <taxon>Metazoa</taxon>
        <taxon>Chordata</taxon>
        <taxon>Tunicata</taxon>
        <taxon>Ascidiacea</taxon>
        <taxon>Phlebobranchia</taxon>
        <taxon>Cionidae</taxon>
        <taxon>Ciona</taxon>
    </lineage>
</organism>
<reference evidence="6" key="1">
    <citation type="submission" date="2003-08" db="EMBL/GenBank/DDBJ databases">
        <authorList>
            <person name="Birren B."/>
            <person name="Nusbaum C."/>
            <person name="Abebe A."/>
            <person name="Abouelleil A."/>
            <person name="Adekoya E."/>
            <person name="Ait-zahra M."/>
            <person name="Allen N."/>
            <person name="Allen T."/>
            <person name="An P."/>
            <person name="Anderson M."/>
            <person name="Anderson S."/>
            <person name="Arachchi H."/>
            <person name="Armbruster J."/>
            <person name="Bachantsang P."/>
            <person name="Baldwin J."/>
            <person name="Barry A."/>
            <person name="Bayul T."/>
            <person name="Blitshsteyn B."/>
            <person name="Bloom T."/>
            <person name="Blye J."/>
            <person name="Boguslavskiy L."/>
            <person name="Borowsky M."/>
            <person name="Boukhgalter B."/>
            <person name="Brunache A."/>
            <person name="Butler J."/>
            <person name="Calixte N."/>
            <person name="Calvo S."/>
            <person name="Camarata J."/>
            <person name="Campo K."/>
            <person name="Chang J."/>
            <person name="Cheshatsang Y."/>
            <person name="Citroen M."/>
            <person name="Collymore A."/>
            <person name="Considine T."/>
            <person name="Cook A."/>
            <person name="Cooke P."/>
            <person name="Corum B."/>
            <person name="Cuomo C."/>
            <person name="David R."/>
            <person name="Dawoe T."/>
            <person name="Degray S."/>
            <person name="Dodge S."/>
            <person name="Dooley K."/>
            <person name="Dorje P."/>
            <person name="Dorjee K."/>
            <person name="Dorris L."/>
            <person name="Duffey N."/>
            <person name="Dupes A."/>
            <person name="Elkins T."/>
            <person name="Engels R."/>
            <person name="Erickson J."/>
            <person name="Farina A."/>
            <person name="Faro S."/>
            <person name="Ferreira P."/>
            <person name="Fischer H."/>
            <person name="Fitzgerald M."/>
            <person name="Foley K."/>
            <person name="Gage D."/>
            <person name="Galagan J."/>
            <person name="Gearin G."/>
            <person name="Gnerre S."/>
            <person name="Gnirke A."/>
            <person name="Goyette A."/>
            <person name="Graham J."/>
            <person name="Grandbois E."/>
            <person name="Gyaltsen K."/>
            <person name="Hafez N."/>
            <person name="Hagopian D."/>
            <person name="Hagos B."/>
            <person name="Hall J."/>
            <person name="Hatcher B."/>
            <person name="Heller A."/>
            <person name="Higgins H."/>
            <person name="Honan T."/>
            <person name="Horn A."/>
            <person name="Houde N."/>
            <person name="Hughes L."/>
            <person name="Hulme W."/>
            <person name="Husby E."/>
            <person name="Iliev I."/>
            <person name="Jaffe D."/>
            <person name="Jones C."/>
            <person name="Kamal M."/>
            <person name="Kamat A."/>
            <person name="Kamvysselis M."/>
            <person name="Karlsson E."/>
            <person name="Kells C."/>
            <person name="Kieu A."/>
            <person name="Kisner P."/>
            <person name="Kodira C."/>
            <person name="Kulbokas E."/>
            <person name="Labutti K."/>
            <person name="Lama D."/>
            <person name="Landers T."/>
            <person name="Leger J."/>
            <person name="Levine S."/>
            <person name="Lewis D."/>
            <person name="Lewis T."/>
            <person name="Lindblad-toh K."/>
            <person name="Liu X."/>
            <person name="Lokyitsang T."/>
            <person name="Lokyitsang Y."/>
            <person name="Lucien O."/>
            <person name="Lui A."/>
            <person name="Ma L.J."/>
            <person name="Mabbitt R."/>
            <person name="Macdonald J."/>
            <person name="Maclean C."/>
            <person name="Major J."/>
            <person name="Manning J."/>
            <person name="Marabella R."/>
            <person name="Maru K."/>
            <person name="Matthews C."/>
            <person name="Mauceli E."/>
            <person name="Mccarthy M."/>
            <person name="Mcdonough S."/>
            <person name="Mcghee T."/>
            <person name="Meldrim J."/>
            <person name="Meneus L."/>
            <person name="Mesirov J."/>
            <person name="Mihalev A."/>
            <person name="Mihova T."/>
            <person name="Mikkelsen T."/>
            <person name="Mlenga V."/>
            <person name="Moru K."/>
            <person name="Mozes J."/>
            <person name="Mulrain L."/>
            <person name="Munson G."/>
            <person name="Naylor J."/>
            <person name="Newes C."/>
            <person name="Nguyen C."/>
            <person name="Nguyen N."/>
            <person name="Nguyen T."/>
            <person name="Nicol R."/>
            <person name="Nielsen C."/>
            <person name="Nizzari M."/>
            <person name="Norbu C."/>
            <person name="Norbu N."/>
            <person name="O'donnell P."/>
            <person name="Okoawo O."/>
            <person name="O'leary S."/>
            <person name="Omotosho B."/>
            <person name="O'neill K."/>
            <person name="Osman S."/>
            <person name="Parker S."/>
            <person name="Perrin D."/>
            <person name="Phunkhang P."/>
            <person name="Piqani B."/>
            <person name="Purcell S."/>
            <person name="Rachupka T."/>
            <person name="Ramasamy U."/>
            <person name="Rameau R."/>
            <person name="Ray V."/>
            <person name="Raymond C."/>
            <person name="Retta R."/>
            <person name="Richardson S."/>
            <person name="Rise C."/>
            <person name="Rodriguez J."/>
            <person name="Rogers J."/>
            <person name="Rogov P."/>
            <person name="Rutman M."/>
            <person name="Schupbach R."/>
            <person name="Seaman C."/>
            <person name="Settipalli S."/>
            <person name="Sharpe T."/>
            <person name="Sheridan J."/>
            <person name="Sherpa N."/>
            <person name="Shi J."/>
            <person name="Smirnov S."/>
            <person name="Smith C."/>
            <person name="Sougnez C."/>
            <person name="Spencer B."/>
            <person name="Stalker J."/>
            <person name="Stange-thomann N."/>
            <person name="Stavropoulos S."/>
            <person name="Stetson K."/>
            <person name="Stone C."/>
            <person name="Stone S."/>
            <person name="Stubbs M."/>
            <person name="Talamas J."/>
            <person name="Tchuinga P."/>
            <person name="Tenzing P."/>
            <person name="Tesfaye S."/>
            <person name="Theodore J."/>
            <person name="Thoulutsang Y."/>
            <person name="Topham K."/>
            <person name="Towey S."/>
            <person name="Tsamla T."/>
            <person name="Tsomo N."/>
            <person name="Vallee D."/>
            <person name="Vassiliev H."/>
            <person name="Venkataraman V."/>
            <person name="Vinson J."/>
            <person name="Vo A."/>
            <person name="Wade C."/>
            <person name="Wang S."/>
            <person name="Wangchuk T."/>
            <person name="Wangdi T."/>
            <person name="Whittaker C."/>
            <person name="Wilkinson J."/>
            <person name="Wu Y."/>
            <person name="Wyman D."/>
            <person name="Yadav S."/>
            <person name="Yang S."/>
            <person name="Yang X."/>
            <person name="Yeager S."/>
            <person name="Yee E."/>
            <person name="Young G."/>
            <person name="Zainoun J."/>
            <person name="Zembeck L."/>
            <person name="Zimmer A."/>
            <person name="Zody M."/>
            <person name="Lander E."/>
        </authorList>
    </citation>
    <scope>NUCLEOTIDE SEQUENCE [LARGE SCALE GENOMIC DNA]</scope>
</reference>
<dbReference type="PANTHER" id="PTHR12113:SF6">
    <property type="entry name" value="DICKKOPF N-TERMINAL CYSTEINE-RICH DOMAIN-CONTAINING PROTEIN"/>
    <property type="match status" value="1"/>
</dbReference>
<protein>
    <recommendedName>
        <fullName evidence="7">Dickkopf N-terminal cysteine-rich domain-containing protein</fullName>
    </recommendedName>
</protein>
<dbReference type="GO" id="GO:0090090">
    <property type="term" value="P:negative regulation of canonical Wnt signaling pathway"/>
    <property type="evidence" value="ECO:0007669"/>
    <property type="project" value="TreeGrafter"/>
</dbReference>
<keyword evidence="4" id="KW-0812">Transmembrane</keyword>
<keyword evidence="2" id="KW-0964">Secreted</keyword>
<evidence type="ECO:0000313" key="5">
    <source>
        <dbReference type="Ensembl" id="ENSCSAVP00000012144.1"/>
    </source>
</evidence>
<feature type="transmembrane region" description="Helical" evidence="4">
    <location>
        <begin position="6"/>
        <end position="25"/>
    </location>
</feature>
<sequence>MSRSLLYYVAGVVLMKFCIGFSPLYRIAKSNRPLSPYGVGNEAAQQQTNTNDDLLYKIMLDRLIQELGVDEQANVAAANPARPMPNSVDELTELESAIDDLEKDGRWLDDADELEKQFPANFHNASDFRMKIGNQTFQVQESIDKSENGGIGQTWVEDEIHSLRDAKRNEGPKKCSVVFPCSDDEYCFETPVSSECLKCKEEEDECVDDGQCCESGDADYEHQAMCVFGRCKLAVNPGSVGTLCEVSEDCNDGLCCAEVSDFPRLICKPYAKQGERCSVPPVHNPIEFISIPTDQFFCPCVSSLKCVKRRKQCQRYGL</sequence>
<dbReference type="Gene3D" id="2.10.80.10">
    <property type="entry name" value="Lipase, subunit A"/>
    <property type="match status" value="1"/>
</dbReference>
<name>H2Z3I2_CIOSA</name>
<comment type="subcellular location">
    <subcellularLocation>
        <location evidence="1">Secreted</location>
    </subcellularLocation>
</comment>
<dbReference type="PANTHER" id="PTHR12113">
    <property type="entry name" value="DICKKOPF3-LIKE 3"/>
    <property type="match status" value="1"/>
</dbReference>
<dbReference type="GO" id="GO:0005615">
    <property type="term" value="C:extracellular space"/>
    <property type="evidence" value="ECO:0007669"/>
    <property type="project" value="TreeGrafter"/>
</dbReference>
<proteinExistence type="predicted"/>
<evidence type="ECO:0000256" key="1">
    <source>
        <dbReference type="ARBA" id="ARBA00004613"/>
    </source>
</evidence>
<dbReference type="AlphaFoldDB" id="H2Z3I2"/>
<dbReference type="STRING" id="51511.ENSCSAVP00000012144"/>
<keyword evidence="4" id="KW-0472">Membrane</keyword>
<dbReference type="InParanoid" id="H2Z3I2"/>
<accession>H2Z3I2</accession>
<dbReference type="GeneTree" id="ENSGT00940000172744"/>
<keyword evidence="6" id="KW-1185">Reference proteome</keyword>
<evidence type="ECO:0008006" key="7">
    <source>
        <dbReference type="Google" id="ProtNLM"/>
    </source>
</evidence>
<evidence type="ECO:0000256" key="2">
    <source>
        <dbReference type="ARBA" id="ARBA00022525"/>
    </source>
</evidence>
<dbReference type="GO" id="GO:0048019">
    <property type="term" value="F:receptor antagonist activity"/>
    <property type="evidence" value="ECO:0007669"/>
    <property type="project" value="TreeGrafter"/>
</dbReference>
<evidence type="ECO:0000313" key="6">
    <source>
        <dbReference type="Proteomes" id="UP000007875"/>
    </source>
</evidence>
<reference evidence="5" key="2">
    <citation type="submission" date="2025-08" db="UniProtKB">
        <authorList>
            <consortium name="Ensembl"/>
        </authorList>
    </citation>
    <scope>IDENTIFICATION</scope>
</reference>
<evidence type="ECO:0000256" key="3">
    <source>
        <dbReference type="ARBA" id="ARBA00022729"/>
    </source>
</evidence>
<dbReference type="Ensembl" id="ENSCSAVT00000012284.1">
    <property type="protein sequence ID" value="ENSCSAVP00000012144.1"/>
    <property type="gene ID" value="ENSCSAVG00000007143.1"/>
</dbReference>